<dbReference type="PANTHER" id="PTHR21497">
    <property type="entry name" value="UBIQUITIN LIGASE E3 ALPHA-RELATED"/>
    <property type="match status" value="1"/>
</dbReference>
<evidence type="ECO:0000256" key="4">
    <source>
        <dbReference type="ARBA" id="ARBA00022723"/>
    </source>
</evidence>
<dbReference type="SUPFAM" id="SSF54736">
    <property type="entry name" value="ClpS-like"/>
    <property type="match status" value="1"/>
</dbReference>
<dbReference type="InterPro" id="IPR014719">
    <property type="entry name" value="Ribosomal_bL12_C/ClpS-like"/>
</dbReference>
<comment type="catalytic activity">
    <reaction evidence="1 10">
        <text>S-ubiquitinyl-[E2 ubiquitin-conjugating enzyme]-L-cysteine + [acceptor protein]-L-lysine = [E2 ubiquitin-conjugating enzyme]-L-cysteine + N(6)-ubiquitinyl-[acceptor protein]-L-lysine.</text>
        <dbReference type="EC" id="2.3.2.27"/>
    </reaction>
</comment>
<protein>
    <recommendedName>
        <fullName evidence="10">E3 ubiquitin-protein ligase</fullName>
        <ecNumber evidence="10">2.3.2.27</ecNumber>
    </recommendedName>
</protein>
<sequence>MAFEYTPRKPLLNHGDFFAELRFAMEIMPGSRKYEFTPAARSEILSKLYNAFIGPYAHMFLPHGVSQVPTHSLLGEYQASVGFSGAGKEDPLTPGKSCSHIFKKGESCYRCKDCALDDSCVLCSRCFHATDHTGHNVSFFIAQQSGGCCDCGDEEAWRKDIRCPHHPPAGPHDPQDTTPRVILKPMPNDLPPAPNYPFRVNTPQDLKDTMRKTIAFAMDYILDVLDYSPDEPTIPANEADLRLQPTADPMLKDQYRLVLWNDDKHSYDEVTKLLTEMVGHTPASAIASVRRIDELGRDVIDLGQPVTKLLEIGHAMSQIDLGVTIRRSYDTFCEQVAAVLIEWLLDLTRSRIGTDTLVVREALAAELLTPRTRHLSPKHPTPPTALDLDSDIPDPTRIDILLLYHTRLWKRPRLSLKEVYASIISVSRAHKLAIAGRFANIYHRVIDAYLLVDREAETSIKYFALQLFTVPSVSGHIARNHKLVQRLLSIITSFFTNRISEKRIVYPGTSGSSFTLPGGGIMSGGDASSIVNINGTIDVDSFPFKSKRFMPVFSDLRYLAHTSQVQDLIAHTPSYLSAFASTCRLFMCLNPNKRAAETHVEYETDAWISVFNVTLSLSRVIKVFGEAFARSTSAELVGAIGTVVHHILMVCTLAEDRLDRSKFSVPTFHWVEFGGKAYNTLEFDVSEGWVSFHHSLHWLLAELLKHVDLLSDTALRSQGIASGLKEVFSSGASEQAILTVIDFPLRVLAMIAQIRTGLWVRNGFAIRGQLLHYRDYMLRELCYDQDLFVLQTALVILPVEVVFISILDRFGLLGYFSGAYTESQYEGAQLGSMVEEIFYVFITILSENGNASKMPMHLTIRREIVHALAMGPCSFSDLVKRVAERLVDDPSFEVMLREVANFRPPEGATETGLYELKDEAYDEVNPFFYHYTRNRREEVENVLRKRVEKRTGVKEWEVVLPPKPFGVSEGPFRSISEVWEKEIIVQIMFYSIWNVIVVSNADSTASAPPSAEAILDQALHMVMLGVVERPHGFSMLAARTRFGGEGRRQTLLEVLWILADHEKYTKLYQARVQWIFAKLEAHVPEEVARIRGESQRLQNSGNSGSKVTGMDKDEQRKKAAKARQEAIMQQMKAQQASFASMFSDVEDEDEDMEPEEGDTTMAGPDGTVQEETTFSFGTCIVCQEDLNTSGTKLFGQLGLVQPSRMIRRQPDNQSGPLNDVLTSPLSMDRLTPESTNIITANNPATFPPPQADLQDARSTSPNFEGFPSNYTRFGLHTSVCSHLMHLDCFQVYSISIRQRHRTQATRNHPECIPRKEYICPLCKSMGNAILPIIPPDQKTTLNPVAFPDWIRAAGIHILKSRPDAELDALQFKNGTGEFVFWAAQDPGYLVALKKHPEIGEFGKMLDTVMSTSKTLSQQSRHLRDRLEPEHHERGHGIYVPEELVGYTICTMEIAQRGVGVDPGKGNGALVVDTLSESQSRLITGLLECMRRLVGYQFWSRPDQGKDAVRQAIIKRLLPEWSRSSLTSFSYPLLLRDPLTLLVETAAVAPDMLRHVLTLTYYACLARTVLGLVYILNKARSSNATPIQKRTHEDIFGDVRMFFMSVVRHSPVFEHTALATFDSFGEARIEKLLYAFTLPFLRRAAILCRAALPQAFPTPTPPHDNTCEYNRLLHMLGIPPLSTLPHQDTLQNALSGWCAHYGHAHTASLLNCGVSLDYPAPYRLARLPLVLDSLFNRQDKALMCKNCETFPVDAAICLICGTTVCLQSSCCIDEDYNNRGECNMHTRECGGTIGIYYCVKRCSVLYLNIGNGTFTPSPYLDAHGEVDLSMSRRGRRQFLHHARWEVIRKTWLAHGIPSMVARKLESSMDSGGWDTL</sequence>
<dbReference type="InterPro" id="IPR042065">
    <property type="entry name" value="E3_ELL-like"/>
</dbReference>
<dbReference type="SUPFAM" id="SSF46785">
    <property type="entry name" value="Winged helix' DNA-binding domain"/>
    <property type="match status" value="1"/>
</dbReference>
<evidence type="ECO:0000256" key="7">
    <source>
        <dbReference type="ARBA" id="ARBA00022833"/>
    </source>
</evidence>
<dbReference type="InterPro" id="IPR039164">
    <property type="entry name" value="UBR1-like"/>
</dbReference>
<dbReference type="InterPro" id="IPR003126">
    <property type="entry name" value="Znf_UBR"/>
</dbReference>
<dbReference type="PANTHER" id="PTHR21497:SF24">
    <property type="entry name" value="E3 UBIQUITIN-PROTEIN LIGASE UBR1"/>
    <property type="match status" value="1"/>
</dbReference>
<evidence type="ECO:0000313" key="13">
    <source>
        <dbReference type="EMBL" id="KAF5312711.1"/>
    </source>
</evidence>
<dbReference type="SMART" id="SM00396">
    <property type="entry name" value="ZnF_UBR1"/>
    <property type="match status" value="1"/>
</dbReference>
<dbReference type="EMBL" id="JAACJJ010000056">
    <property type="protein sequence ID" value="KAF5312711.1"/>
    <property type="molecule type" value="Genomic_DNA"/>
</dbReference>
<reference evidence="13 14" key="1">
    <citation type="journal article" date="2020" name="ISME J.">
        <title>Uncovering the hidden diversity of litter-decomposition mechanisms in mushroom-forming fungi.</title>
        <authorList>
            <person name="Floudas D."/>
            <person name="Bentzer J."/>
            <person name="Ahren D."/>
            <person name="Johansson T."/>
            <person name="Persson P."/>
            <person name="Tunlid A."/>
        </authorList>
    </citation>
    <scope>NUCLEOTIDE SEQUENCE [LARGE SCALE GENOMIC DNA]</scope>
    <source>
        <strain evidence="13 14">CBS 101986</strain>
    </source>
</reference>
<dbReference type="Gene3D" id="2.10.110.30">
    <property type="match status" value="1"/>
</dbReference>
<dbReference type="EC" id="2.3.2.27" evidence="10"/>
<dbReference type="InterPro" id="IPR036390">
    <property type="entry name" value="WH_DNA-bd_sf"/>
</dbReference>
<dbReference type="GO" id="GO:0061630">
    <property type="term" value="F:ubiquitin protein ligase activity"/>
    <property type="evidence" value="ECO:0007669"/>
    <property type="project" value="UniProtKB-UniRule"/>
</dbReference>
<evidence type="ECO:0000256" key="3">
    <source>
        <dbReference type="ARBA" id="ARBA00022679"/>
    </source>
</evidence>
<dbReference type="GO" id="GO:0071596">
    <property type="term" value="P:ubiquitin-dependent protein catabolic process via the N-end rule pathway"/>
    <property type="evidence" value="ECO:0007669"/>
    <property type="project" value="UniProtKB-UniRule"/>
</dbReference>
<feature type="zinc finger region" description="UBR-type" evidence="9">
    <location>
        <begin position="96"/>
        <end position="168"/>
    </location>
</feature>
<feature type="compositionally biased region" description="Acidic residues" evidence="11">
    <location>
        <begin position="1144"/>
        <end position="1158"/>
    </location>
</feature>
<dbReference type="PROSITE" id="PS51157">
    <property type="entry name" value="ZF_UBR"/>
    <property type="match status" value="1"/>
</dbReference>
<dbReference type="Pfam" id="PF02207">
    <property type="entry name" value="zf-UBR"/>
    <property type="match status" value="1"/>
</dbReference>
<organism evidence="13 14">
    <name type="scientific">Psilocybe cf. subviscida</name>
    <dbReference type="NCBI Taxonomy" id="2480587"/>
    <lineage>
        <taxon>Eukaryota</taxon>
        <taxon>Fungi</taxon>
        <taxon>Dikarya</taxon>
        <taxon>Basidiomycota</taxon>
        <taxon>Agaricomycotina</taxon>
        <taxon>Agaricomycetes</taxon>
        <taxon>Agaricomycetidae</taxon>
        <taxon>Agaricales</taxon>
        <taxon>Agaricineae</taxon>
        <taxon>Strophariaceae</taxon>
        <taxon>Psilocybe</taxon>
    </lineage>
</organism>
<feature type="compositionally biased region" description="Polar residues" evidence="11">
    <location>
        <begin position="1095"/>
        <end position="1106"/>
    </location>
</feature>
<proteinExistence type="inferred from homology"/>
<keyword evidence="6 10" id="KW-0833">Ubl conjugation pathway</keyword>
<accession>A0A8H5AXG2</accession>
<dbReference type="GO" id="GO:0000151">
    <property type="term" value="C:ubiquitin ligase complex"/>
    <property type="evidence" value="ECO:0007669"/>
    <property type="project" value="TreeGrafter"/>
</dbReference>
<dbReference type="GO" id="GO:0008270">
    <property type="term" value="F:zinc ion binding"/>
    <property type="evidence" value="ECO:0007669"/>
    <property type="project" value="UniProtKB-UniRule"/>
</dbReference>
<dbReference type="InterPro" id="IPR055194">
    <property type="entry name" value="UBR1-like_WH"/>
</dbReference>
<dbReference type="InterPro" id="IPR044046">
    <property type="entry name" value="E3_ligase_UBR-like_C"/>
</dbReference>
<dbReference type="CDD" id="cd16482">
    <property type="entry name" value="RING-H2_UBR1-like"/>
    <property type="match status" value="1"/>
</dbReference>
<dbReference type="Pfam" id="PF02617">
    <property type="entry name" value="ClpS"/>
    <property type="match status" value="1"/>
</dbReference>
<dbReference type="FunFam" id="2.10.110.30:FF:000002">
    <property type="entry name" value="Putative e3 ubiquitin-protein ligase ubr3"/>
    <property type="match status" value="1"/>
</dbReference>
<feature type="domain" description="UBR-type" evidence="12">
    <location>
        <begin position="96"/>
        <end position="168"/>
    </location>
</feature>
<comment type="pathway">
    <text evidence="2 10">Protein modification; protein ubiquitination.</text>
</comment>
<dbReference type="InterPro" id="IPR003769">
    <property type="entry name" value="ClpS_core"/>
</dbReference>
<keyword evidence="3 10" id="KW-0808">Transferase</keyword>
<comment type="function">
    <text evidence="10">Ubiquitin ligase protein which is a component of the N-end rule pathway. Recognizes and binds to proteins bearing specific N-terminal residues that are destabilizing according to the N-end rule, leading to their ubiquitination and subsequent degradation.</text>
</comment>
<evidence type="ECO:0000256" key="1">
    <source>
        <dbReference type="ARBA" id="ARBA00000900"/>
    </source>
</evidence>
<gene>
    <name evidence="13" type="ORF">D9619_003697</name>
</gene>
<keyword evidence="14" id="KW-1185">Reference proteome</keyword>
<dbReference type="UniPathway" id="UPA00143"/>
<evidence type="ECO:0000256" key="8">
    <source>
        <dbReference type="ARBA" id="ARBA00046341"/>
    </source>
</evidence>
<comment type="similarity">
    <text evidence="8 10">Belongs to the E3 ubiquitin-protein ligase UBR1-like family.</text>
</comment>
<evidence type="ECO:0000256" key="2">
    <source>
        <dbReference type="ARBA" id="ARBA00004906"/>
    </source>
</evidence>
<keyword evidence="7 10" id="KW-0862">Zinc</keyword>
<keyword evidence="5 10" id="KW-0863">Zinc-finger</keyword>
<keyword evidence="4 10" id="KW-0479">Metal-binding</keyword>
<dbReference type="Gene3D" id="1.10.10.2670">
    <property type="entry name" value="E3 ubiquitin-protein ligase"/>
    <property type="match status" value="1"/>
</dbReference>
<dbReference type="GO" id="GO:0016567">
    <property type="term" value="P:protein ubiquitination"/>
    <property type="evidence" value="ECO:0007669"/>
    <property type="project" value="UniProtKB-UniRule"/>
</dbReference>
<evidence type="ECO:0000256" key="9">
    <source>
        <dbReference type="PROSITE-ProRule" id="PRU00508"/>
    </source>
</evidence>
<feature type="region of interest" description="Disordered" evidence="11">
    <location>
        <begin position="1143"/>
        <end position="1165"/>
    </location>
</feature>
<evidence type="ECO:0000259" key="12">
    <source>
        <dbReference type="PROSITE" id="PS51157"/>
    </source>
</evidence>
<evidence type="ECO:0000256" key="5">
    <source>
        <dbReference type="ARBA" id="ARBA00022771"/>
    </source>
</evidence>
<dbReference type="Gene3D" id="3.30.1390.10">
    <property type="match status" value="1"/>
</dbReference>
<evidence type="ECO:0000256" key="10">
    <source>
        <dbReference type="RuleBase" id="RU366018"/>
    </source>
</evidence>
<evidence type="ECO:0000313" key="14">
    <source>
        <dbReference type="Proteomes" id="UP000567179"/>
    </source>
</evidence>
<dbReference type="Pfam" id="PF22960">
    <property type="entry name" value="WHD_UBR1"/>
    <property type="match status" value="1"/>
</dbReference>
<dbReference type="Proteomes" id="UP000567179">
    <property type="component" value="Unassembled WGS sequence"/>
</dbReference>
<comment type="caution">
    <text evidence="13">The sequence shown here is derived from an EMBL/GenBank/DDBJ whole genome shotgun (WGS) entry which is preliminary data.</text>
</comment>
<name>A0A8H5AXG2_9AGAR</name>
<evidence type="ECO:0000256" key="11">
    <source>
        <dbReference type="SAM" id="MobiDB-lite"/>
    </source>
</evidence>
<evidence type="ECO:0000256" key="6">
    <source>
        <dbReference type="ARBA" id="ARBA00022786"/>
    </source>
</evidence>
<dbReference type="CDD" id="cd19673">
    <property type="entry name" value="UBR-box_UBR3"/>
    <property type="match status" value="1"/>
</dbReference>
<dbReference type="Pfam" id="PF18995">
    <property type="entry name" value="PRT6_C"/>
    <property type="match status" value="1"/>
</dbReference>
<feature type="region of interest" description="Disordered" evidence="11">
    <location>
        <begin position="1092"/>
        <end position="1127"/>
    </location>
</feature>
<dbReference type="OrthoDB" id="26387at2759"/>
<dbReference type="GO" id="GO:0005737">
    <property type="term" value="C:cytoplasm"/>
    <property type="evidence" value="ECO:0007669"/>
    <property type="project" value="TreeGrafter"/>
</dbReference>